<dbReference type="STRING" id="1450535.A0A317WF79"/>
<dbReference type="PANTHER" id="PTHR24198">
    <property type="entry name" value="ANKYRIN REPEAT AND PROTEIN KINASE DOMAIN-CONTAINING PROTEIN"/>
    <property type="match status" value="1"/>
</dbReference>
<dbReference type="EMBL" id="MSFK01000018">
    <property type="protein sequence ID" value="PWY83897.1"/>
    <property type="molecule type" value="Genomic_DNA"/>
</dbReference>
<feature type="repeat" description="ANK" evidence="3">
    <location>
        <begin position="151"/>
        <end position="180"/>
    </location>
</feature>
<dbReference type="AlphaFoldDB" id="A0A317WF79"/>
<keyword evidence="5" id="KW-1185">Reference proteome</keyword>
<keyword evidence="2 3" id="KW-0040">ANK repeat</keyword>
<dbReference type="PANTHER" id="PTHR24198:SF165">
    <property type="entry name" value="ANKYRIN REPEAT-CONTAINING PROTEIN-RELATED"/>
    <property type="match status" value="1"/>
</dbReference>
<evidence type="ECO:0000256" key="1">
    <source>
        <dbReference type="ARBA" id="ARBA00022737"/>
    </source>
</evidence>
<keyword evidence="1" id="KW-0677">Repeat</keyword>
<dbReference type="RefSeq" id="XP_025466365.1">
    <property type="nucleotide sequence ID" value="XM_025614599.1"/>
</dbReference>
<dbReference type="InterPro" id="IPR002110">
    <property type="entry name" value="Ankyrin_rpt"/>
</dbReference>
<reference evidence="4 5" key="1">
    <citation type="submission" date="2016-12" db="EMBL/GenBank/DDBJ databases">
        <title>The genomes of Aspergillus section Nigri reveals drivers in fungal speciation.</title>
        <authorList>
            <consortium name="DOE Joint Genome Institute"/>
            <person name="Vesth T.C."/>
            <person name="Nybo J."/>
            <person name="Theobald S."/>
            <person name="Brandl J."/>
            <person name="Frisvad J.C."/>
            <person name="Nielsen K.F."/>
            <person name="Lyhne E.K."/>
            <person name="Kogle M.E."/>
            <person name="Kuo A."/>
            <person name="Riley R."/>
            <person name="Clum A."/>
            <person name="Nolan M."/>
            <person name="Lipzen A."/>
            <person name="Salamov A."/>
            <person name="Henrissat B."/>
            <person name="Wiebenga A."/>
            <person name="De Vries R.P."/>
            <person name="Grigoriev I.V."/>
            <person name="Mortensen U.H."/>
            <person name="Andersen M.R."/>
            <person name="Baker S.E."/>
        </authorList>
    </citation>
    <scope>NUCLEOTIDE SEQUENCE [LARGE SCALE GENOMIC DNA]</scope>
    <source>
        <strain evidence="4 5">CBS 115572</strain>
    </source>
</reference>
<comment type="caution">
    <text evidence="4">The sequence shown here is derived from an EMBL/GenBank/DDBJ whole genome shotgun (WGS) entry which is preliminary data.</text>
</comment>
<sequence>MRNIIKELRITITDNDIVKVLKLFIDRGWNINTDVDTLTPYTFDDITLLRWFLDNDADPNKRCQIRDCTPLSYAVAQAPFEAIDMLFTYGGSVDQGQLLHYTAMRGLPDSVEVLEYIYNKDSDTQGTKINKLLDQDTPEAFAMNYRVGLGTPLHYAALAGSLGSVRYLLEKGGDPWVLDPYRRTALGLAIYANHEHVAQFLTTWSHTATLQQKRTGNVGVVV</sequence>
<dbReference type="Proteomes" id="UP000246702">
    <property type="component" value="Unassembled WGS sequence"/>
</dbReference>
<dbReference type="OrthoDB" id="426293at2759"/>
<evidence type="ECO:0000256" key="2">
    <source>
        <dbReference type="ARBA" id="ARBA00023043"/>
    </source>
</evidence>
<evidence type="ECO:0000256" key="3">
    <source>
        <dbReference type="PROSITE-ProRule" id="PRU00023"/>
    </source>
</evidence>
<gene>
    <name evidence="4" type="ORF">BO94DRAFT_566978</name>
</gene>
<dbReference type="Pfam" id="PF12796">
    <property type="entry name" value="Ank_2"/>
    <property type="match status" value="1"/>
</dbReference>
<name>A0A317WF79_9EURO</name>
<evidence type="ECO:0000313" key="5">
    <source>
        <dbReference type="Proteomes" id="UP000246702"/>
    </source>
</evidence>
<evidence type="ECO:0000313" key="4">
    <source>
        <dbReference type="EMBL" id="PWY83897.1"/>
    </source>
</evidence>
<dbReference type="GeneID" id="37116742"/>
<dbReference type="SMART" id="SM00248">
    <property type="entry name" value="ANK"/>
    <property type="match status" value="3"/>
</dbReference>
<dbReference type="InterPro" id="IPR036770">
    <property type="entry name" value="Ankyrin_rpt-contain_sf"/>
</dbReference>
<dbReference type="PROSITE" id="PS50297">
    <property type="entry name" value="ANK_REP_REGION"/>
    <property type="match status" value="1"/>
</dbReference>
<dbReference type="Gene3D" id="1.25.40.20">
    <property type="entry name" value="Ankyrin repeat-containing domain"/>
    <property type="match status" value="2"/>
</dbReference>
<accession>A0A317WF79</accession>
<organism evidence="4 5">
    <name type="scientific">Aspergillus sclerotioniger CBS 115572</name>
    <dbReference type="NCBI Taxonomy" id="1450535"/>
    <lineage>
        <taxon>Eukaryota</taxon>
        <taxon>Fungi</taxon>
        <taxon>Dikarya</taxon>
        <taxon>Ascomycota</taxon>
        <taxon>Pezizomycotina</taxon>
        <taxon>Eurotiomycetes</taxon>
        <taxon>Eurotiomycetidae</taxon>
        <taxon>Eurotiales</taxon>
        <taxon>Aspergillaceae</taxon>
        <taxon>Aspergillus</taxon>
        <taxon>Aspergillus subgen. Circumdati</taxon>
    </lineage>
</organism>
<protein>
    <submittedName>
        <fullName evidence="4">Putative ankyrin repeat-containing protein</fullName>
    </submittedName>
</protein>
<dbReference type="PROSITE" id="PS50088">
    <property type="entry name" value="ANK_REPEAT"/>
    <property type="match status" value="1"/>
</dbReference>
<dbReference type="SUPFAM" id="SSF48403">
    <property type="entry name" value="Ankyrin repeat"/>
    <property type="match status" value="1"/>
</dbReference>
<proteinExistence type="predicted"/>